<evidence type="ECO:0000256" key="1">
    <source>
        <dbReference type="SAM" id="Phobius"/>
    </source>
</evidence>
<evidence type="ECO:0000313" key="2">
    <source>
        <dbReference type="Ensembl" id="ENSMMDP00005040614.1"/>
    </source>
</evidence>
<keyword evidence="1" id="KW-1133">Transmembrane helix</keyword>
<keyword evidence="3" id="KW-1185">Reference proteome</keyword>
<feature type="transmembrane region" description="Helical" evidence="1">
    <location>
        <begin position="135"/>
        <end position="158"/>
    </location>
</feature>
<reference evidence="2" key="3">
    <citation type="submission" date="2025-09" db="UniProtKB">
        <authorList>
            <consortium name="Ensembl"/>
        </authorList>
    </citation>
    <scope>IDENTIFICATION</scope>
</reference>
<keyword evidence="1" id="KW-0812">Transmembrane</keyword>
<evidence type="ECO:0000313" key="3">
    <source>
        <dbReference type="Proteomes" id="UP000472263"/>
    </source>
</evidence>
<name>A0A667ZYD4_9TELE</name>
<dbReference type="InParanoid" id="A0A667ZYD4"/>
<feature type="transmembrane region" description="Helical" evidence="1">
    <location>
        <begin position="12"/>
        <end position="32"/>
    </location>
</feature>
<accession>A0A667ZYD4</accession>
<protein>
    <submittedName>
        <fullName evidence="2">Si:ch211-207n2.7</fullName>
    </submittedName>
</protein>
<reference evidence="2" key="1">
    <citation type="submission" date="2019-06" db="EMBL/GenBank/DDBJ databases">
        <authorList>
            <consortium name="Wellcome Sanger Institute Data Sharing"/>
        </authorList>
    </citation>
    <scope>NUCLEOTIDE SEQUENCE [LARGE SCALE GENOMIC DNA]</scope>
</reference>
<feature type="transmembrane region" description="Helical" evidence="1">
    <location>
        <begin position="38"/>
        <end position="62"/>
    </location>
</feature>
<organism evidence="2 3">
    <name type="scientific">Myripristis murdjan</name>
    <name type="common">pinecone soldierfish</name>
    <dbReference type="NCBI Taxonomy" id="586833"/>
    <lineage>
        <taxon>Eukaryota</taxon>
        <taxon>Metazoa</taxon>
        <taxon>Chordata</taxon>
        <taxon>Craniata</taxon>
        <taxon>Vertebrata</taxon>
        <taxon>Euteleostomi</taxon>
        <taxon>Actinopterygii</taxon>
        <taxon>Neopterygii</taxon>
        <taxon>Teleostei</taxon>
        <taxon>Neoteleostei</taxon>
        <taxon>Acanthomorphata</taxon>
        <taxon>Holocentriformes</taxon>
        <taxon>Holocentridae</taxon>
        <taxon>Myripristis</taxon>
    </lineage>
</organism>
<dbReference type="GeneTree" id="ENSGT00390000007694"/>
<feature type="transmembrane region" description="Helical" evidence="1">
    <location>
        <begin position="224"/>
        <end position="247"/>
    </location>
</feature>
<sequence>SILENFSSHPAWKLLVPTLFLVVLVIFGLKLVHSILYMSLYVISVFFFFFFQVLVSLLFLNLLHSLDLVPLKHYSKSLGERLLVPAICDSVQAVLVMWAKASSSYTGLFPLTVRLLPLLTVGWTKSLKLASSLSIHITTLVVILSGLSIVITGNVAILHSLSLTWLAKVSEVEHCHAPDAQVSILDIYYTQLVNQSWVLGLLCLLHADSPWRVLSQGTWCSLLFHGYLLAILLLGMVLSFLTGITALKKRSAELSVPNTTVLSFVATHDLVL</sequence>
<dbReference type="Proteomes" id="UP000472263">
    <property type="component" value="Chromosome 15"/>
</dbReference>
<reference evidence="2" key="2">
    <citation type="submission" date="2025-08" db="UniProtKB">
        <authorList>
            <consortium name="Ensembl"/>
        </authorList>
    </citation>
    <scope>IDENTIFICATION</scope>
</reference>
<keyword evidence="1" id="KW-0472">Membrane</keyword>
<dbReference type="Ensembl" id="ENSMMDT00005041445.1">
    <property type="protein sequence ID" value="ENSMMDP00005040614.1"/>
    <property type="gene ID" value="ENSMMDG00005018791.1"/>
</dbReference>
<proteinExistence type="predicted"/>
<dbReference type="AlphaFoldDB" id="A0A667ZYD4"/>